<evidence type="ECO:0000313" key="1">
    <source>
        <dbReference type="EMBL" id="GAH72746.1"/>
    </source>
</evidence>
<proteinExistence type="predicted"/>
<gene>
    <name evidence="1" type="ORF">S03H2_49479</name>
</gene>
<comment type="caution">
    <text evidence="1">The sequence shown here is derived from an EMBL/GenBank/DDBJ whole genome shotgun (WGS) entry which is preliminary data.</text>
</comment>
<dbReference type="AlphaFoldDB" id="X1HRF4"/>
<name>X1HRF4_9ZZZZ</name>
<sequence length="90" mass="10011">DVAAPTDEDISIILYMKALDIGEATNTDPVQTHEHFLADLTPNVCYRAYFQGLTPAPDDLLHVMFRTNPATPDNDVLIYITAARLVYLGF</sequence>
<protein>
    <submittedName>
        <fullName evidence="1">Uncharacterized protein</fullName>
    </submittedName>
</protein>
<dbReference type="EMBL" id="BARU01031266">
    <property type="protein sequence ID" value="GAH72746.1"/>
    <property type="molecule type" value="Genomic_DNA"/>
</dbReference>
<organism evidence="1">
    <name type="scientific">marine sediment metagenome</name>
    <dbReference type="NCBI Taxonomy" id="412755"/>
    <lineage>
        <taxon>unclassified sequences</taxon>
        <taxon>metagenomes</taxon>
        <taxon>ecological metagenomes</taxon>
    </lineage>
</organism>
<accession>X1HRF4</accession>
<reference evidence="1" key="1">
    <citation type="journal article" date="2014" name="Front. Microbiol.">
        <title>High frequency of phylogenetically diverse reductive dehalogenase-homologous genes in deep subseafloor sedimentary metagenomes.</title>
        <authorList>
            <person name="Kawai M."/>
            <person name="Futagami T."/>
            <person name="Toyoda A."/>
            <person name="Takaki Y."/>
            <person name="Nishi S."/>
            <person name="Hori S."/>
            <person name="Arai W."/>
            <person name="Tsubouchi T."/>
            <person name="Morono Y."/>
            <person name="Uchiyama I."/>
            <person name="Ito T."/>
            <person name="Fujiyama A."/>
            <person name="Inagaki F."/>
            <person name="Takami H."/>
        </authorList>
    </citation>
    <scope>NUCLEOTIDE SEQUENCE</scope>
    <source>
        <strain evidence="1">Expedition CK06-06</strain>
    </source>
</reference>
<feature type="non-terminal residue" evidence="1">
    <location>
        <position position="1"/>
    </location>
</feature>